<accession>X1MLT7</accession>
<name>X1MLT7_9ZZZZ</name>
<proteinExistence type="predicted"/>
<evidence type="ECO:0000313" key="1">
    <source>
        <dbReference type="EMBL" id="GAI18996.1"/>
    </source>
</evidence>
<reference evidence="1" key="1">
    <citation type="journal article" date="2014" name="Front. Microbiol.">
        <title>High frequency of phylogenetically diverse reductive dehalogenase-homologous genes in deep subseafloor sedimentary metagenomes.</title>
        <authorList>
            <person name="Kawai M."/>
            <person name="Futagami T."/>
            <person name="Toyoda A."/>
            <person name="Takaki Y."/>
            <person name="Nishi S."/>
            <person name="Hori S."/>
            <person name="Arai W."/>
            <person name="Tsubouchi T."/>
            <person name="Morono Y."/>
            <person name="Uchiyama I."/>
            <person name="Ito T."/>
            <person name="Fujiyama A."/>
            <person name="Inagaki F."/>
            <person name="Takami H."/>
        </authorList>
    </citation>
    <scope>NUCLEOTIDE SEQUENCE</scope>
    <source>
        <strain evidence="1">Expedition CK06-06</strain>
    </source>
</reference>
<dbReference type="AlphaFoldDB" id="X1MLT7"/>
<gene>
    <name evidence="1" type="ORF">S06H3_30993</name>
</gene>
<organism evidence="1">
    <name type="scientific">marine sediment metagenome</name>
    <dbReference type="NCBI Taxonomy" id="412755"/>
    <lineage>
        <taxon>unclassified sequences</taxon>
        <taxon>metagenomes</taxon>
        <taxon>ecological metagenomes</taxon>
    </lineage>
</organism>
<sequence length="77" mass="9072">MRLIINDGQLQIIEQLSQFLEGSAAPEFRDLFAEEKYQWTETVLVKFKYNRPEIAEVQIRDYLDTMAEGIYTVDNLL</sequence>
<protein>
    <submittedName>
        <fullName evidence="1">Uncharacterized protein</fullName>
    </submittedName>
</protein>
<dbReference type="EMBL" id="BARV01018307">
    <property type="protein sequence ID" value="GAI18996.1"/>
    <property type="molecule type" value="Genomic_DNA"/>
</dbReference>
<comment type="caution">
    <text evidence="1">The sequence shown here is derived from an EMBL/GenBank/DDBJ whole genome shotgun (WGS) entry which is preliminary data.</text>
</comment>